<evidence type="ECO:0000313" key="1">
    <source>
        <dbReference type="EMBL" id="KAH7918931.1"/>
    </source>
</evidence>
<evidence type="ECO:0000313" key="2">
    <source>
        <dbReference type="Proteomes" id="UP000790709"/>
    </source>
</evidence>
<dbReference type="Proteomes" id="UP000790709">
    <property type="component" value="Unassembled WGS sequence"/>
</dbReference>
<keyword evidence="2" id="KW-1185">Reference proteome</keyword>
<organism evidence="1 2">
    <name type="scientific">Leucogyrophana mollusca</name>
    <dbReference type="NCBI Taxonomy" id="85980"/>
    <lineage>
        <taxon>Eukaryota</taxon>
        <taxon>Fungi</taxon>
        <taxon>Dikarya</taxon>
        <taxon>Basidiomycota</taxon>
        <taxon>Agaricomycotina</taxon>
        <taxon>Agaricomycetes</taxon>
        <taxon>Agaricomycetidae</taxon>
        <taxon>Boletales</taxon>
        <taxon>Boletales incertae sedis</taxon>
        <taxon>Leucogyrophana</taxon>
    </lineage>
</organism>
<gene>
    <name evidence="1" type="ORF">BV22DRAFT_1051411</name>
</gene>
<dbReference type="EMBL" id="MU266715">
    <property type="protein sequence ID" value="KAH7918931.1"/>
    <property type="molecule type" value="Genomic_DNA"/>
</dbReference>
<comment type="caution">
    <text evidence="1">The sequence shown here is derived from an EMBL/GenBank/DDBJ whole genome shotgun (WGS) entry which is preliminary data.</text>
</comment>
<protein>
    <submittedName>
        <fullName evidence="1">Uncharacterized protein</fullName>
    </submittedName>
</protein>
<reference evidence="1" key="1">
    <citation type="journal article" date="2021" name="New Phytol.">
        <title>Evolutionary innovations through gain and loss of genes in the ectomycorrhizal Boletales.</title>
        <authorList>
            <person name="Wu G."/>
            <person name="Miyauchi S."/>
            <person name="Morin E."/>
            <person name="Kuo A."/>
            <person name="Drula E."/>
            <person name="Varga T."/>
            <person name="Kohler A."/>
            <person name="Feng B."/>
            <person name="Cao Y."/>
            <person name="Lipzen A."/>
            <person name="Daum C."/>
            <person name="Hundley H."/>
            <person name="Pangilinan J."/>
            <person name="Johnson J."/>
            <person name="Barry K."/>
            <person name="LaButti K."/>
            <person name="Ng V."/>
            <person name="Ahrendt S."/>
            <person name="Min B."/>
            <person name="Choi I.G."/>
            <person name="Park H."/>
            <person name="Plett J.M."/>
            <person name="Magnuson J."/>
            <person name="Spatafora J.W."/>
            <person name="Nagy L.G."/>
            <person name="Henrissat B."/>
            <person name="Grigoriev I.V."/>
            <person name="Yang Z.L."/>
            <person name="Xu J."/>
            <person name="Martin F.M."/>
        </authorList>
    </citation>
    <scope>NUCLEOTIDE SEQUENCE</scope>
    <source>
        <strain evidence="1">KUC20120723A-06</strain>
    </source>
</reference>
<proteinExistence type="predicted"/>
<sequence length="214" mass="24378">MVVKQPEACLHQLLLMVALRKPMRFVCNQYMRSFDLDDTFPVVTVCGTSSRPERPTLWRRNAARDTGTRRLKTAMRRHGCLDALCFGEHFRRWRQLRHLDFYPGSGLAKRKFRSQPFTPRSRSQPGEREFSPGFTWKKSGSGKSLGLRVVQVLRMAGLLARVHEGIRRGKVGADEGGREERVFSGVEHVVRGEKCAIGGISPVREWPTGHGYDN</sequence>
<accession>A0ACB8B132</accession>
<name>A0ACB8B132_9AGAM</name>